<dbReference type="OrthoDB" id="414075at2759"/>
<accession>U6LYQ0</accession>
<organism evidence="2 3">
    <name type="scientific">Eimeria brunetti</name>
    <dbReference type="NCBI Taxonomy" id="51314"/>
    <lineage>
        <taxon>Eukaryota</taxon>
        <taxon>Sar</taxon>
        <taxon>Alveolata</taxon>
        <taxon>Apicomplexa</taxon>
        <taxon>Conoidasida</taxon>
        <taxon>Coccidia</taxon>
        <taxon>Eucoccidiorida</taxon>
        <taxon>Eimeriorina</taxon>
        <taxon>Eimeriidae</taxon>
        <taxon>Eimeria</taxon>
    </lineage>
</organism>
<protein>
    <submittedName>
        <fullName evidence="2">Uncharacterized protein</fullName>
    </submittedName>
</protein>
<dbReference type="EMBL" id="HG713397">
    <property type="protein sequence ID" value="CDJ53734.1"/>
    <property type="molecule type" value="Genomic_DNA"/>
</dbReference>
<feature type="region of interest" description="Disordered" evidence="1">
    <location>
        <begin position="135"/>
        <end position="157"/>
    </location>
</feature>
<dbReference type="Proteomes" id="UP000030750">
    <property type="component" value="Unassembled WGS sequence"/>
</dbReference>
<dbReference type="InterPro" id="IPR040008">
    <property type="entry name" value="Ribosomal_mL46"/>
</dbReference>
<dbReference type="VEuPathDB" id="ToxoDB:EBH_0059010"/>
<keyword evidence="3" id="KW-1185">Reference proteome</keyword>
<reference evidence="2" key="1">
    <citation type="submission" date="2013-10" db="EMBL/GenBank/DDBJ databases">
        <title>Genomic analysis of the causative agents of coccidiosis in chickens.</title>
        <authorList>
            <person name="Reid A.J."/>
            <person name="Blake D."/>
            <person name="Billington K."/>
            <person name="Browne H."/>
            <person name="Dunn M."/>
            <person name="Hung S."/>
            <person name="Kawahara F."/>
            <person name="Miranda-Saavedra D."/>
            <person name="Mourier T."/>
            <person name="Nagra H."/>
            <person name="Otto T.D."/>
            <person name="Rawlings N."/>
            <person name="Sanchez A."/>
            <person name="Sanders M."/>
            <person name="Subramaniam C."/>
            <person name="Tay Y."/>
            <person name="Dear P."/>
            <person name="Doerig C."/>
            <person name="Gruber A."/>
            <person name="Parkinson J."/>
            <person name="Shirley M."/>
            <person name="Wan K.L."/>
            <person name="Berriman M."/>
            <person name="Tomley F."/>
            <person name="Pain A."/>
        </authorList>
    </citation>
    <scope>NUCLEOTIDE SEQUENCE [LARGE SCALE GENOMIC DNA]</scope>
    <source>
        <strain evidence="2">Houghton</strain>
    </source>
</reference>
<dbReference type="GO" id="GO:0003735">
    <property type="term" value="F:structural constituent of ribosome"/>
    <property type="evidence" value="ECO:0007669"/>
    <property type="project" value="InterPro"/>
</dbReference>
<dbReference type="PANTHER" id="PTHR13124:SF12">
    <property type="entry name" value="LARGE RIBOSOMAL SUBUNIT PROTEIN ML46"/>
    <property type="match status" value="1"/>
</dbReference>
<sequence>MATTAATRVCSPSALYHFCRSTLLLNQPPPDYEISVHRGLKVQASLVLQRLPLVYKEPPYEQQFRLFKEDWEKKTNNTTVLDDEITYMQLPGHFLETQQQQEQREKQQQKTGDAELSELDMLLQQEGLVMDRHKMRKQRRKQQENAAAPARALAGAAAAAEREDRSLSQHPERVLLLLVKYGNGWQFPVEDRRHGQTMRQFYPHDSAALPAAATSHTVIPSDIGALGADLGKAMHEAAGFA</sequence>
<gene>
    <name evidence="2" type="ORF">EBH_0059010</name>
</gene>
<evidence type="ECO:0000313" key="2">
    <source>
        <dbReference type="EMBL" id="CDJ53734.1"/>
    </source>
</evidence>
<evidence type="ECO:0000256" key="1">
    <source>
        <dbReference type="SAM" id="MobiDB-lite"/>
    </source>
</evidence>
<name>U6LYQ0_9EIME</name>
<dbReference type="GO" id="GO:0005762">
    <property type="term" value="C:mitochondrial large ribosomal subunit"/>
    <property type="evidence" value="ECO:0007669"/>
    <property type="project" value="TreeGrafter"/>
</dbReference>
<reference evidence="2" key="2">
    <citation type="submission" date="2013-10" db="EMBL/GenBank/DDBJ databases">
        <authorList>
            <person name="Aslett M."/>
        </authorList>
    </citation>
    <scope>NUCLEOTIDE SEQUENCE [LARGE SCALE GENOMIC DNA]</scope>
    <source>
        <strain evidence="2">Houghton</strain>
    </source>
</reference>
<dbReference type="AlphaFoldDB" id="U6LYQ0"/>
<evidence type="ECO:0000313" key="3">
    <source>
        <dbReference type="Proteomes" id="UP000030750"/>
    </source>
</evidence>
<proteinExistence type="predicted"/>
<feature type="compositionally biased region" description="Low complexity" evidence="1">
    <location>
        <begin position="146"/>
        <end position="157"/>
    </location>
</feature>
<dbReference type="PANTHER" id="PTHR13124">
    <property type="entry name" value="39S RIBOSOMAL PROTEIN L46, MITOCHONDRIAL PRECURSOR-RELATED"/>
    <property type="match status" value="1"/>
</dbReference>